<dbReference type="AlphaFoldDB" id="C5BBS3"/>
<reference evidence="1 2" key="2">
    <citation type="journal article" date="2012" name="J. Bacteriol.">
        <title>Genome Sequence of Edwardsiella ictaluri 93-146, a Strain Associated with a Natural Channel Catfish Outbreak of Enteric Septicemia of Catfish.</title>
        <authorList>
            <person name="Williams M.L."/>
            <person name="Gillaspy A.F."/>
            <person name="Dyer D.W."/>
            <person name="Thune R.L."/>
            <person name="Waldbieser G.C."/>
            <person name="Schuster S.C."/>
            <person name="Gipson J."/>
            <person name="Zaitshik J."/>
            <person name="Landry C."/>
            <person name="Banes M.M."/>
            <person name="Lawrence M.L."/>
        </authorList>
    </citation>
    <scope>NUCLEOTIDE SEQUENCE [LARGE SCALE GENOMIC DNA]</scope>
    <source>
        <strain evidence="1 2">93-146</strain>
    </source>
</reference>
<dbReference type="KEGG" id="eic:NT01EI_2458"/>
<dbReference type="HOGENOM" id="CLU_3098295_0_0_6"/>
<dbReference type="Proteomes" id="UP000001485">
    <property type="component" value="Chromosome"/>
</dbReference>
<gene>
    <name evidence="1" type="ordered locus">NT01EI_2458</name>
</gene>
<evidence type="ECO:0000313" key="2">
    <source>
        <dbReference type="Proteomes" id="UP000001485"/>
    </source>
</evidence>
<evidence type="ECO:0000313" key="1">
    <source>
        <dbReference type="EMBL" id="ACR69628.1"/>
    </source>
</evidence>
<reference evidence="2" key="1">
    <citation type="submission" date="2009-03" db="EMBL/GenBank/DDBJ databases">
        <title>Complete genome sequence of Edwardsiella ictaluri 93-146.</title>
        <authorList>
            <person name="Williams M.L."/>
            <person name="Gillaspy A.F."/>
            <person name="Dyer D.W."/>
            <person name="Thune R.L."/>
            <person name="Waldbieser G.C."/>
            <person name="Schuster S.C."/>
            <person name="Gipson J."/>
            <person name="Zaitshik J."/>
            <person name="Landry C."/>
            <person name="Lawrence M.L."/>
        </authorList>
    </citation>
    <scope>NUCLEOTIDE SEQUENCE [LARGE SCALE GENOMIC DNA]</scope>
    <source>
        <strain evidence="2">93-146</strain>
    </source>
</reference>
<proteinExistence type="predicted"/>
<organism evidence="1 2">
    <name type="scientific">Edwardsiella ictaluri (strain 93-146)</name>
    <dbReference type="NCBI Taxonomy" id="634503"/>
    <lineage>
        <taxon>Bacteria</taxon>
        <taxon>Pseudomonadati</taxon>
        <taxon>Pseudomonadota</taxon>
        <taxon>Gammaproteobacteria</taxon>
        <taxon>Enterobacterales</taxon>
        <taxon>Hafniaceae</taxon>
        <taxon>Edwardsiella</taxon>
    </lineage>
</organism>
<dbReference type="EMBL" id="CP001600">
    <property type="protein sequence ID" value="ACR69628.1"/>
    <property type="molecule type" value="Genomic_DNA"/>
</dbReference>
<accession>C5BBS3</accession>
<name>C5BBS3_EDWI9</name>
<sequence length="51" mass="5822">MRFAQPTAEDQQALRVLHRVREPLIRGKVKTANQVHVFYQSLGSVCPSVMQ</sequence>
<protein>
    <submittedName>
        <fullName evidence="1">Uncharacterized protein</fullName>
    </submittedName>
</protein>